<sequence length="345" mass="36775">MADRLAERIRSSGPLPFDQWVEACLYDEAGGFYASGGAAGRRGDFLTSPEVGPLFGAVVARWLDNRWESLGRPTDFTVVEAAAGVGTLARSIRDAQPACLATGQYVLVERSAALRSQQPVDDRVRSVADLAEAFTRGLVPGVVLANELLDNLAFGLLEATGGRWHEIRVDVDQTGEFVEIRGPVTEPPVSVEPEDGARIPVQAEAARWVSTARSLLSDGSVLVVDYASSTEEMASRPWTDWLRTYWGHGRGGPATAVPGGQDVTVEIAVDQLPDGAVTTNQATFLGEHGIDHLVDEGRQVWKERAGLGDLEALRARSRVAEAEALLDADGLGGFTVLEWSAAGGG</sequence>
<organism evidence="5">
    <name type="scientific">marine metagenome</name>
    <dbReference type="NCBI Taxonomy" id="408172"/>
    <lineage>
        <taxon>unclassified sequences</taxon>
        <taxon>metagenomes</taxon>
        <taxon>ecological metagenomes</taxon>
    </lineage>
</organism>
<accession>A0A381R3U9</accession>
<dbReference type="Pfam" id="PF02636">
    <property type="entry name" value="Methyltransf_28"/>
    <property type="match status" value="1"/>
</dbReference>
<dbReference type="PANTHER" id="PTHR12049">
    <property type="entry name" value="PROTEIN ARGININE METHYLTRANSFERASE NDUFAF7, MITOCHONDRIAL"/>
    <property type="match status" value="1"/>
</dbReference>
<reference evidence="5" key="1">
    <citation type="submission" date="2018-05" db="EMBL/GenBank/DDBJ databases">
        <authorList>
            <person name="Lanie J.A."/>
            <person name="Ng W.-L."/>
            <person name="Kazmierczak K.M."/>
            <person name="Andrzejewski T.M."/>
            <person name="Davidsen T.M."/>
            <person name="Wayne K.J."/>
            <person name="Tettelin H."/>
            <person name="Glass J.I."/>
            <person name="Rusch D."/>
            <person name="Podicherti R."/>
            <person name="Tsui H.-C.T."/>
            <person name="Winkler M.E."/>
        </authorList>
    </citation>
    <scope>NUCLEOTIDE SEQUENCE</scope>
</reference>
<dbReference type="SUPFAM" id="SSF53335">
    <property type="entry name" value="S-adenosyl-L-methionine-dependent methyltransferases"/>
    <property type="match status" value="1"/>
</dbReference>
<dbReference type="GO" id="GO:0035243">
    <property type="term" value="F:protein-arginine omega-N symmetric methyltransferase activity"/>
    <property type="evidence" value="ECO:0007669"/>
    <property type="project" value="TreeGrafter"/>
</dbReference>
<dbReference type="InterPro" id="IPR029063">
    <property type="entry name" value="SAM-dependent_MTases_sf"/>
</dbReference>
<protein>
    <recommendedName>
        <fullName evidence="6">SAM-dependent methyltransferase</fullName>
    </recommendedName>
</protein>
<dbReference type="GO" id="GO:0032259">
    <property type="term" value="P:methylation"/>
    <property type="evidence" value="ECO:0007669"/>
    <property type="project" value="UniProtKB-KW"/>
</dbReference>
<dbReference type="EMBL" id="UINC01001678">
    <property type="protein sequence ID" value="SUZ86372.1"/>
    <property type="molecule type" value="Genomic_DNA"/>
</dbReference>
<evidence type="ECO:0008006" key="6">
    <source>
        <dbReference type="Google" id="ProtNLM"/>
    </source>
</evidence>
<comment type="subcellular location">
    <subcellularLocation>
        <location evidence="1">Mitochondrion</location>
    </subcellularLocation>
</comment>
<dbReference type="AlphaFoldDB" id="A0A381R3U9"/>
<gene>
    <name evidence="5" type="ORF">METZ01_LOCUS39226</name>
</gene>
<evidence type="ECO:0000313" key="5">
    <source>
        <dbReference type="EMBL" id="SUZ86372.1"/>
    </source>
</evidence>
<keyword evidence="4" id="KW-0496">Mitochondrion</keyword>
<dbReference type="Gene3D" id="3.40.50.12710">
    <property type="match status" value="1"/>
</dbReference>
<keyword evidence="3" id="KW-0808">Transferase</keyword>
<dbReference type="PANTHER" id="PTHR12049:SF7">
    <property type="entry name" value="PROTEIN ARGININE METHYLTRANSFERASE NDUFAF7, MITOCHONDRIAL"/>
    <property type="match status" value="1"/>
</dbReference>
<proteinExistence type="predicted"/>
<evidence type="ECO:0000256" key="3">
    <source>
        <dbReference type="ARBA" id="ARBA00022679"/>
    </source>
</evidence>
<dbReference type="InterPro" id="IPR038375">
    <property type="entry name" value="NDUFAF7_sf"/>
</dbReference>
<evidence type="ECO:0000256" key="4">
    <source>
        <dbReference type="ARBA" id="ARBA00023128"/>
    </source>
</evidence>
<dbReference type="InterPro" id="IPR003788">
    <property type="entry name" value="NDUFAF7"/>
</dbReference>
<evidence type="ECO:0000256" key="1">
    <source>
        <dbReference type="ARBA" id="ARBA00004173"/>
    </source>
</evidence>
<evidence type="ECO:0000256" key="2">
    <source>
        <dbReference type="ARBA" id="ARBA00022603"/>
    </source>
</evidence>
<keyword evidence="2" id="KW-0489">Methyltransferase</keyword>
<dbReference type="GO" id="GO:0005739">
    <property type="term" value="C:mitochondrion"/>
    <property type="evidence" value="ECO:0007669"/>
    <property type="project" value="UniProtKB-SubCell"/>
</dbReference>
<name>A0A381R3U9_9ZZZZ</name>